<keyword evidence="2" id="KW-0732">Signal</keyword>
<evidence type="ECO:0000313" key="4">
    <source>
        <dbReference type="Proteomes" id="UP000231823"/>
    </source>
</evidence>
<evidence type="ECO:0000256" key="1">
    <source>
        <dbReference type="SAM" id="Phobius"/>
    </source>
</evidence>
<dbReference type="Proteomes" id="UP000231823">
    <property type="component" value="Chromosome"/>
</dbReference>
<protein>
    <recommendedName>
        <fullName evidence="5">Transmembrane protein</fullName>
    </recommendedName>
</protein>
<feature type="chain" id="PRO_5014849538" description="Transmembrane protein" evidence="2">
    <location>
        <begin position="25"/>
        <end position="307"/>
    </location>
</feature>
<keyword evidence="1" id="KW-0472">Membrane</keyword>
<dbReference type="EMBL" id="CP025057">
    <property type="protein sequence ID" value="AUB31256.1"/>
    <property type="molecule type" value="Genomic_DNA"/>
</dbReference>
<dbReference type="OrthoDB" id="9906489at2"/>
<keyword evidence="1" id="KW-0812">Transmembrane</keyword>
<sequence>MKKMLSLLSSITIVSSGSSAFANATNQKIKTEKVINSEKNSVNWNNVRKETESVFKETKDSFKKNFEINNFINLKTSKNQQIDENLKNEMINYAQKEANKILASFQESNYQLDTIIDIIKNNYPDFKQEYDRNLNNIISDIKLENQTVHQFNNYQINNFSSQEYSLSSAQQNNKKLVSDLRVAKAALTTGCAAAAIAAAGFWAAAWWFGISTPWAIGCTVASTALGVASAGVEIALVKYDQSMNKWIKFGTILQATLKLGLSLAITSYVILVKMTAVVSTTTWCFPAAIAILVASGALAAWIKYTYK</sequence>
<evidence type="ECO:0000256" key="2">
    <source>
        <dbReference type="SAM" id="SignalP"/>
    </source>
</evidence>
<proteinExistence type="predicted"/>
<keyword evidence="1" id="KW-1133">Transmembrane helix</keyword>
<evidence type="ECO:0000313" key="3">
    <source>
        <dbReference type="EMBL" id="AUB31256.1"/>
    </source>
</evidence>
<dbReference type="AlphaFoldDB" id="A0A2K8SCT4"/>
<gene>
    <name evidence="3" type="ORF">SFLOR_v1c01950</name>
</gene>
<feature type="signal peptide" evidence="2">
    <location>
        <begin position="1"/>
        <end position="24"/>
    </location>
</feature>
<feature type="transmembrane region" description="Helical" evidence="1">
    <location>
        <begin position="283"/>
        <end position="302"/>
    </location>
</feature>
<keyword evidence="4" id="KW-1185">Reference proteome</keyword>
<feature type="transmembrane region" description="Helical" evidence="1">
    <location>
        <begin position="214"/>
        <end position="237"/>
    </location>
</feature>
<organism evidence="3 4">
    <name type="scientific">Spiroplasma floricola 23-6</name>
    <dbReference type="NCBI Taxonomy" id="1336749"/>
    <lineage>
        <taxon>Bacteria</taxon>
        <taxon>Bacillati</taxon>
        <taxon>Mycoplasmatota</taxon>
        <taxon>Mollicutes</taxon>
        <taxon>Entomoplasmatales</taxon>
        <taxon>Spiroplasmataceae</taxon>
        <taxon>Spiroplasma</taxon>
    </lineage>
</organism>
<dbReference type="RefSeq" id="WP_100916248.1">
    <property type="nucleotide sequence ID" value="NZ_CP025057.1"/>
</dbReference>
<reference evidence="3 4" key="1">
    <citation type="submission" date="2017-12" db="EMBL/GenBank/DDBJ databases">
        <title>Complete genome sequence of Spiroplasma floricola 23-6 (ATCC 29989).</title>
        <authorList>
            <person name="Tsai Y.-M."/>
            <person name="Wu P.-S."/>
            <person name="Lo W.-S."/>
            <person name="Kuo C.-H."/>
        </authorList>
    </citation>
    <scope>NUCLEOTIDE SEQUENCE [LARGE SCALE GENOMIC DNA]</scope>
    <source>
        <strain evidence="3 4">23-6</strain>
    </source>
</reference>
<evidence type="ECO:0008006" key="5">
    <source>
        <dbReference type="Google" id="ProtNLM"/>
    </source>
</evidence>
<feature type="transmembrane region" description="Helical" evidence="1">
    <location>
        <begin position="185"/>
        <end position="207"/>
    </location>
</feature>
<accession>A0A2K8SCT4</accession>
<dbReference type="KEGG" id="sfz:SFLOR_v1c01950"/>
<feature type="transmembrane region" description="Helical" evidence="1">
    <location>
        <begin position="249"/>
        <end position="271"/>
    </location>
</feature>
<name>A0A2K8SCT4_9MOLU</name>